<keyword evidence="1" id="KW-0812">Transmembrane</keyword>
<organism evidence="2 3">
    <name type="scientific">Legionella norrlandica</name>
    <dbReference type="NCBI Taxonomy" id="1498499"/>
    <lineage>
        <taxon>Bacteria</taxon>
        <taxon>Pseudomonadati</taxon>
        <taxon>Pseudomonadota</taxon>
        <taxon>Gammaproteobacteria</taxon>
        <taxon>Legionellales</taxon>
        <taxon>Legionellaceae</taxon>
        <taxon>Legionella</taxon>
    </lineage>
</organism>
<proteinExistence type="predicted"/>
<reference evidence="2 3" key="1">
    <citation type="submission" date="2014-05" db="EMBL/GenBank/DDBJ databases">
        <authorList>
            <person name="Rizzardi K."/>
            <person name="Winiecka-Krusnell J."/>
            <person name="Ramliden M."/>
            <person name="Alm E."/>
            <person name="Andersson S."/>
            <person name="Byfors S."/>
        </authorList>
    </citation>
    <scope>NUCLEOTIDE SEQUENCE [LARGE SCALE GENOMIC DNA]</scope>
    <source>
        <strain evidence="2 3">LEGN</strain>
    </source>
</reference>
<keyword evidence="1" id="KW-0472">Membrane</keyword>
<name>A0A0A2SP70_9GAMM</name>
<feature type="transmembrane region" description="Helical" evidence="1">
    <location>
        <begin position="323"/>
        <end position="343"/>
    </location>
</feature>
<accession>A0A0A2SP70</accession>
<feature type="transmembrane region" description="Helical" evidence="1">
    <location>
        <begin position="289"/>
        <end position="311"/>
    </location>
</feature>
<comment type="caution">
    <text evidence="2">The sequence shown here is derived from an EMBL/GenBank/DDBJ whole genome shotgun (WGS) entry which is preliminary data.</text>
</comment>
<dbReference type="EMBL" id="JNCF01000036">
    <property type="protein sequence ID" value="KGP62895.1"/>
    <property type="molecule type" value="Genomic_DNA"/>
</dbReference>
<dbReference type="Proteomes" id="UP000054422">
    <property type="component" value="Unassembled WGS sequence"/>
</dbReference>
<sequence>MADNILIDFTTMDEACKAQMQEYLNKFIVQLEQISDIIKYFNPQSTIRKEVITNLNNWAMRHVVPSTGRGSPEMSLRVPNRAKDTTASLSQSVAALFAKGTDNLFDYLKQEIDKARDKTSNKDKKKELQELKGYVDLLQVQAISKIAEVGALNYLSQLKGHFKEIYACSSRTKDADTQKIWHEVNLSVNELEKNFSKYSLDFLTTNNVLENFSYKDAGRVRVIVDSLYKDIKENIKTLNETGKCLKDYIEITKTLESAVGCFAHKNNISFQLPTAGATTRQKIRGLTSLSLGVVGMGSCIGSAVLTIVSVAAPPVASVTGPMAVGLGGISLVSGISASTMTILNGASNYFEYHLPFSLEEKITLTLVATSLLTAGANNLLGSTLPVVTTSNSVAKTLITAGLLGRGVHKIISQADMKKQIEKQGDGSNIPASDEIKYYTP</sequence>
<protein>
    <submittedName>
        <fullName evidence="2">Uncharacterized protein</fullName>
    </submittedName>
</protein>
<evidence type="ECO:0000313" key="3">
    <source>
        <dbReference type="Proteomes" id="UP000054422"/>
    </source>
</evidence>
<dbReference type="RefSeq" id="WP_035890417.1">
    <property type="nucleotide sequence ID" value="NZ_JNCF01000036.1"/>
</dbReference>
<keyword evidence="3" id="KW-1185">Reference proteome</keyword>
<keyword evidence="1" id="KW-1133">Transmembrane helix</keyword>
<dbReference type="AlphaFoldDB" id="A0A0A2SP70"/>
<evidence type="ECO:0000313" key="2">
    <source>
        <dbReference type="EMBL" id="KGP62895.1"/>
    </source>
</evidence>
<dbReference type="OrthoDB" id="5654065at2"/>
<gene>
    <name evidence="2" type="ORF">EP47_07785</name>
</gene>
<evidence type="ECO:0000256" key="1">
    <source>
        <dbReference type="SAM" id="Phobius"/>
    </source>
</evidence>